<dbReference type="OrthoDB" id="1879545at2759"/>
<keyword evidence="5" id="KW-1185">Reference proteome</keyword>
<dbReference type="GO" id="GO:0006952">
    <property type="term" value="P:defense response"/>
    <property type="evidence" value="ECO:0007669"/>
    <property type="project" value="InterPro"/>
</dbReference>
<dbReference type="Proteomes" id="UP000585474">
    <property type="component" value="Unassembled WGS sequence"/>
</dbReference>
<evidence type="ECO:0000256" key="1">
    <source>
        <dbReference type="ARBA" id="ARBA00009744"/>
    </source>
</evidence>
<dbReference type="InterPro" id="IPR000916">
    <property type="entry name" value="Bet_v_I/MLP"/>
</dbReference>
<dbReference type="GO" id="GO:0009738">
    <property type="term" value="P:abscisic acid-activated signaling pathway"/>
    <property type="evidence" value="ECO:0007669"/>
    <property type="project" value="TreeGrafter"/>
</dbReference>
<dbReference type="GO" id="GO:0004864">
    <property type="term" value="F:protein phosphatase inhibitor activity"/>
    <property type="evidence" value="ECO:0007669"/>
    <property type="project" value="TreeGrafter"/>
</dbReference>
<accession>A0A7J0EBR8</accession>
<dbReference type="PANTHER" id="PTHR31213:SF19">
    <property type="entry name" value="BET V I_MAJOR LATEX PROTEIN DOMAIN-CONTAINING PROTEIN"/>
    <property type="match status" value="1"/>
</dbReference>
<keyword evidence="2" id="KW-0017">Alkaloid metabolism</keyword>
<comment type="similarity">
    <text evidence="1">Belongs to the BetVI family.</text>
</comment>
<evidence type="ECO:0000256" key="2">
    <source>
        <dbReference type="ARBA" id="ARBA00022589"/>
    </source>
</evidence>
<proteinExistence type="inferred from homology"/>
<feature type="domain" description="Bet v I/Major latex protein" evidence="3">
    <location>
        <begin position="2"/>
        <end position="123"/>
    </location>
</feature>
<dbReference type="PANTHER" id="PTHR31213">
    <property type="entry name" value="OS08G0374000 PROTEIN-RELATED"/>
    <property type="match status" value="1"/>
</dbReference>
<dbReference type="InterPro" id="IPR023393">
    <property type="entry name" value="START-like_dom_sf"/>
</dbReference>
<reference evidence="4 5" key="1">
    <citation type="submission" date="2019-07" db="EMBL/GenBank/DDBJ databases">
        <title>De Novo Assembly of kiwifruit Actinidia rufa.</title>
        <authorList>
            <person name="Sugita-Konishi S."/>
            <person name="Sato K."/>
            <person name="Mori E."/>
            <person name="Abe Y."/>
            <person name="Kisaki G."/>
            <person name="Hamano K."/>
            <person name="Suezawa K."/>
            <person name="Otani M."/>
            <person name="Fukuda T."/>
            <person name="Manabe T."/>
            <person name="Gomi K."/>
            <person name="Tabuchi M."/>
            <person name="Akimitsu K."/>
            <person name="Kataoka I."/>
        </authorList>
    </citation>
    <scope>NUCLEOTIDE SEQUENCE [LARGE SCALE GENOMIC DNA]</scope>
    <source>
        <strain evidence="5">cv. Fuchu</strain>
    </source>
</reference>
<dbReference type="Gene3D" id="3.30.530.20">
    <property type="match status" value="1"/>
</dbReference>
<organism evidence="4 5">
    <name type="scientific">Actinidia rufa</name>
    <dbReference type="NCBI Taxonomy" id="165716"/>
    <lineage>
        <taxon>Eukaryota</taxon>
        <taxon>Viridiplantae</taxon>
        <taxon>Streptophyta</taxon>
        <taxon>Embryophyta</taxon>
        <taxon>Tracheophyta</taxon>
        <taxon>Spermatophyta</taxon>
        <taxon>Magnoliopsida</taxon>
        <taxon>eudicotyledons</taxon>
        <taxon>Gunneridae</taxon>
        <taxon>Pentapetalae</taxon>
        <taxon>asterids</taxon>
        <taxon>Ericales</taxon>
        <taxon>Actinidiaceae</taxon>
        <taxon>Actinidia</taxon>
    </lineage>
</organism>
<name>A0A7J0EBR8_9ERIC</name>
<dbReference type="EMBL" id="BJWL01000003">
    <property type="protein sequence ID" value="GFY83359.1"/>
    <property type="molecule type" value="Genomic_DNA"/>
</dbReference>
<dbReference type="Pfam" id="PF00407">
    <property type="entry name" value="Bet_v_1"/>
    <property type="match status" value="1"/>
</dbReference>
<gene>
    <name evidence="4" type="ORF">Acr_03g0001330</name>
</gene>
<dbReference type="CDD" id="cd07816">
    <property type="entry name" value="Bet_v1-like"/>
    <property type="match status" value="1"/>
</dbReference>
<dbReference type="GO" id="GO:0009820">
    <property type="term" value="P:alkaloid metabolic process"/>
    <property type="evidence" value="ECO:0007669"/>
    <property type="project" value="UniProtKB-KW"/>
</dbReference>
<sequence>MEVDVPASQAWQLYGTLQLAELTQQQLDHLVDKIELVQGDGGVGTVLHLIFPPDTPAFSSYKEKFTKVDDENRVKEAEVIEGGYLDLGFNLYRVRFEIMEKSENSCITRTTIEYDLKEEASANASIVSIHPLVMIMEAAAKQLVNNKN</sequence>
<dbReference type="GO" id="GO:0005737">
    <property type="term" value="C:cytoplasm"/>
    <property type="evidence" value="ECO:0007669"/>
    <property type="project" value="TreeGrafter"/>
</dbReference>
<evidence type="ECO:0000313" key="5">
    <source>
        <dbReference type="Proteomes" id="UP000585474"/>
    </source>
</evidence>
<dbReference type="GO" id="GO:0010427">
    <property type="term" value="F:abscisic acid binding"/>
    <property type="evidence" value="ECO:0007669"/>
    <property type="project" value="TreeGrafter"/>
</dbReference>
<comment type="caution">
    <text evidence="4">The sequence shown here is derived from an EMBL/GenBank/DDBJ whole genome shotgun (WGS) entry which is preliminary data.</text>
</comment>
<dbReference type="AlphaFoldDB" id="A0A7J0EBR8"/>
<protein>
    <recommendedName>
        <fullName evidence="3">Bet v I/Major latex protein domain-containing protein</fullName>
    </recommendedName>
</protein>
<evidence type="ECO:0000313" key="4">
    <source>
        <dbReference type="EMBL" id="GFY83359.1"/>
    </source>
</evidence>
<dbReference type="GO" id="GO:0038023">
    <property type="term" value="F:signaling receptor activity"/>
    <property type="evidence" value="ECO:0007669"/>
    <property type="project" value="TreeGrafter"/>
</dbReference>
<dbReference type="InterPro" id="IPR050279">
    <property type="entry name" value="Plant_def-hormone_signal"/>
</dbReference>
<dbReference type="SUPFAM" id="SSF55961">
    <property type="entry name" value="Bet v1-like"/>
    <property type="match status" value="1"/>
</dbReference>
<evidence type="ECO:0000259" key="3">
    <source>
        <dbReference type="Pfam" id="PF00407"/>
    </source>
</evidence>
<dbReference type="GO" id="GO:0005634">
    <property type="term" value="C:nucleus"/>
    <property type="evidence" value="ECO:0007669"/>
    <property type="project" value="TreeGrafter"/>
</dbReference>